<proteinExistence type="predicted"/>
<evidence type="ECO:0000313" key="2">
    <source>
        <dbReference type="Proteomes" id="UP000637628"/>
    </source>
</evidence>
<dbReference type="RefSeq" id="WP_203735057.1">
    <property type="nucleotide sequence ID" value="NZ_BAAATX010000034.1"/>
</dbReference>
<dbReference type="Gene3D" id="3.50.30.50">
    <property type="entry name" value="Putative cyclase"/>
    <property type="match status" value="1"/>
</dbReference>
<dbReference type="EMBL" id="BOML01000075">
    <property type="protein sequence ID" value="GIE07204.1"/>
    <property type="molecule type" value="Genomic_DNA"/>
</dbReference>
<name>A0ABQ3ZBK7_9ACTN</name>
<comment type="caution">
    <text evidence="1">The sequence shown here is derived from an EMBL/GenBank/DDBJ whole genome shotgun (WGS) entry which is preliminary data.</text>
</comment>
<reference evidence="1 2" key="1">
    <citation type="submission" date="2021-01" db="EMBL/GenBank/DDBJ databases">
        <title>Whole genome shotgun sequence of Actinoplanes durhamensis NBRC 14914.</title>
        <authorList>
            <person name="Komaki H."/>
            <person name="Tamura T."/>
        </authorList>
    </citation>
    <scope>NUCLEOTIDE SEQUENCE [LARGE SCALE GENOMIC DNA]</scope>
    <source>
        <strain evidence="1 2">NBRC 14914</strain>
    </source>
</reference>
<sequence>MLRYRAELDADITLASGGSLRARGLLVDVPHAEVSHPEIAACAVAGLGLRDVARVELDQVRIFAEEAAPGAGRSPGRIEYVELSHVIEAGMTTYPGMPVPVITAHRTWEQSRPYYAEGTEFSIDRIEMVGQTGTYLDSPRHRYPDGADLAGLPLGRLADLPAVVVRTVGTGRRVIDAEDLEPYVVAGHAVLLHTGQDRHWATPEYGTDAPFLTEAGAKLLADRGAALVGIDSFNIDDATPAGPRPAHSVLLAAGIPIVEHLTNLGELPPLGARFTATPPRIVAFGTFPVRAFATMPYFEPHDHTRSAGWLPTTGPWS</sequence>
<dbReference type="SUPFAM" id="SSF102198">
    <property type="entry name" value="Putative cyclase"/>
    <property type="match status" value="1"/>
</dbReference>
<evidence type="ECO:0000313" key="1">
    <source>
        <dbReference type="EMBL" id="GIE07204.1"/>
    </source>
</evidence>
<dbReference type="PANTHER" id="PTHR31118">
    <property type="entry name" value="CYCLASE-LIKE PROTEIN 2"/>
    <property type="match status" value="1"/>
</dbReference>
<dbReference type="Pfam" id="PF04199">
    <property type="entry name" value="Cyclase"/>
    <property type="match status" value="1"/>
</dbReference>
<accession>A0ABQ3ZBK7</accession>
<dbReference type="PANTHER" id="PTHR31118:SF32">
    <property type="entry name" value="KYNURENINE FORMAMIDASE"/>
    <property type="match status" value="1"/>
</dbReference>
<dbReference type="InterPro" id="IPR037175">
    <property type="entry name" value="KFase_sf"/>
</dbReference>
<gene>
    <name evidence="1" type="ORF">Adu01nite_85540</name>
</gene>
<keyword evidence="2" id="KW-1185">Reference proteome</keyword>
<dbReference type="InterPro" id="IPR007325">
    <property type="entry name" value="KFase/CYL"/>
</dbReference>
<protein>
    <recommendedName>
        <fullName evidence="3">Cyclase</fullName>
    </recommendedName>
</protein>
<organism evidence="1 2">
    <name type="scientific">Paractinoplanes durhamensis</name>
    <dbReference type="NCBI Taxonomy" id="113563"/>
    <lineage>
        <taxon>Bacteria</taxon>
        <taxon>Bacillati</taxon>
        <taxon>Actinomycetota</taxon>
        <taxon>Actinomycetes</taxon>
        <taxon>Micromonosporales</taxon>
        <taxon>Micromonosporaceae</taxon>
        <taxon>Paractinoplanes</taxon>
    </lineage>
</organism>
<evidence type="ECO:0008006" key="3">
    <source>
        <dbReference type="Google" id="ProtNLM"/>
    </source>
</evidence>
<dbReference type="Proteomes" id="UP000637628">
    <property type="component" value="Unassembled WGS sequence"/>
</dbReference>